<protein>
    <recommendedName>
        <fullName evidence="11">Peptidase S1 domain-containing protein</fullName>
    </recommendedName>
</protein>
<dbReference type="InterPro" id="IPR001254">
    <property type="entry name" value="Trypsin_dom"/>
</dbReference>
<feature type="chain" id="PRO_5031142619" description="Peptidase S1 domain-containing protein" evidence="10">
    <location>
        <begin position="20"/>
        <end position="268"/>
    </location>
</feature>
<dbReference type="PROSITE" id="PS00135">
    <property type="entry name" value="TRYPSIN_SER"/>
    <property type="match status" value="1"/>
</dbReference>
<keyword evidence="4 9" id="KW-0645">Protease</keyword>
<feature type="domain" description="Peptidase S1" evidence="11">
    <location>
        <begin position="30"/>
        <end position="261"/>
    </location>
</feature>
<feature type="signal peptide" evidence="10">
    <location>
        <begin position="1"/>
        <end position="19"/>
    </location>
</feature>
<evidence type="ECO:0000259" key="11">
    <source>
        <dbReference type="PROSITE" id="PS50240"/>
    </source>
</evidence>
<dbReference type="FunFam" id="2.40.10.10:FF:000047">
    <property type="entry name" value="Trypsin eta"/>
    <property type="match status" value="1"/>
</dbReference>
<name>A0A7R8UL33_HERIL</name>
<evidence type="ECO:0000313" key="13">
    <source>
        <dbReference type="Proteomes" id="UP000594454"/>
    </source>
</evidence>
<evidence type="ECO:0000256" key="10">
    <source>
        <dbReference type="SAM" id="SignalP"/>
    </source>
</evidence>
<dbReference type="InterPro" id="IPR009003">
    <property type="entry name" value="Peptidase_S1_PA"/>
</dbReference>
<sequence length="268" mass="28691">MWRFIVVAFILINYKLVRANSSEADVGTRVVNGTDAEDGEFPFIASLRKVVNVTGGSHSCGSSIISKRWLLTAAHCVAGRESSSINIQYGVTEITSTGPNVASVEEIIVHEGYNPSDNYINDIALLHLSAPLRLNDFINTIKLPKQGQVTRAGSDAVLVGWGLNASSGIVQTHLQKVDIKIFSDDDCQELHNNGTHFTNICAGVPGGGKGQCNGDSGGPLLVNGEQVGIVSWSVKPCTIAPYPGVFTKVAEYVNWIKSKAELSDDYGE</sequence>
<comment type="similarity">
    <text evidence="2">Belongs to the peptidase S1 family.</text>
</comment>
<keyword evidence="5 9" id="KW-0378">Hydrolase</keyword>
<evidence type="ECO:0000256" key="4">
    <source>
        <dbReference type="ARBA" id="ARBA00022670"/>
    </source>
</evidence>
<evidence type="ECO:0000256" key="7">
    <source>
        <dbReference type="ARBA" id="ARBA00023145"/>
    </source>
</evidence>
<dbReference type="InterPro" id="IPR043504">
    <property type="entry name" value="Peptidase_S1_PA_chymotrypsin"/>
</dbReference>
<reference evidence="12 13" key="1">
    <citation type="submission" date="2020-11" db="EMBL/GenBank/DDBJ databases">
        <authorList>
            <person name="Wallbank WR R."/>
            <person name="Pardo Diaz C."/>
            <person name="Kozak K."/>
            <person name="Martin S."/>
            <person name="Jiggins C."/>
            <person name="Moest M."/>
            <person name="Warren A I."/>
            <person name="Generalovic N T."/>
            <person name="Byers J.R.P. K."/>
            <person name="Montejo-Kovacevich G."/>
            <person name="Yen C E."/>
        </authorList>
    </citation>
    <scope>NUCLEOTIDE SEQUENCE [LARGE SCALE GENOMIC DNA]</scope>
</reference>
<keyword evidence="6 9" id="KW-0720">Serine protease</keyword>
<dbReference type="PANTHER" id="PTHR24276:SF98">
    <property type="entry name" value="FI18310P1-RELATED"/>
    <property type="match status" value="1"/>
</dbReference>
<keyword evidence="13" id="KW-1185">Reference proteome</keyword>
<dbReference type="EMBL" id="LR899010">
    <property type="protein sequence ID" value="CAD7082542.1"/>
    <property type="molecule type" value="Genomic_DNA"/>
</dbReference>
<dbReference type="OMA" id="VQEPFEF"/>
<dbReference type="InterPro" id="IPR033116">
    <property type="entry name" value="TRYPSIN_SER"/>
</dbReference>
<dbReference type="SMART" id="SM00020">
    <property type="entry name" value="Tryp_SPc"/>
    <property type="match status" value="1"/>
</dbReference>
<dbReference type="InterPro" id="IPR001314">
    <property type="entry name" value="Peptidase_S1A"/>
</dbReference>
<dbReference type="FunCoup" id="A0A7R8UL33">
    <property type="interactions" value="1"/>
</dbReference>
<dbReference type="GO" id="GO:0005576">
    <property type="term" value="C:extracellular region"/>
    <property type="evidence" value="ECO:0007669"/>
    <property type="project" value="UniProtKB-SubCell"/>
</dbReference>
<evidence type="ECO:0000256" key="6">
    <source>
        <dbReference type="ARBA" id="ARBA00022825"/>
    </source>
</evidence>
<evidence type="ECO:0000313" key="12">
    <source>
        <dbReference type="EMBL" id="CAD7082542.1"/>
    </source>
</evidence>
<evidence type="ECO:0000256" key="2">
    <source>
        <dbReference type="ARBA" id="ARBA00007664"/>
    </source>
</evidence>
<evidence type="ECO:0000256" key="3">
    <source>
        <dbReference type="ARBA" id="ARBA00022525"/>
    </source>
</evidence>
<dbReference type="Proteomes" id="UP000594454">
    <property type="component" value="Chromosome 2"/>
</dbReference>
<keyword evidence="7" id="KW-0865">Zymogen</keyword>
<dbReference type="PROSITE" id="PS00134">
    <property type="entry name" value="TRYPSIN_HIS"/>
    <property type="match status" value="1"/>
</dbReference>
<dbReference type="Pfam" id="PF00089">
    <property type="entry name" value="Trypsin"/>
    <property type="match status" value="1"/>
</dbReference>
<dbReference type="InterPro" id="IPR018114">
    <property type="entry name" value="TRYPSIN_HIS"/>
</dbReference>
<dbReference type="GO" id="GO:0004252">
    <property type="term" value="F:serine-type endopeptidase activity"/>
    <property type="evidence" value="ECO:0007669"/>
    <property type="project" value="InterPro"/>
</dbReference>
<evidence type="ECO:0000256" key="1">
    <source>
        <dbReference type="ARBA" id="ARBA00004613"/>
    </source>
</evidence>
<dbReference type="PRINTS" id="PR00722">
    <property type="entry name" value="CHYMOTRYPSIN"/>
</dbReference>
<evidence type="ECO:0000256" key="9">
    <source>
        <dbReference type="RuleBase" id="RU363034"/>
    </source>
</evidence>
<keyword evidence="10" id="KW-0732">Signal</keyword>
<dbReference type="AlphaFoldDB" id="A0A7R8UL33"/>
<dbReference type="CDD" id="cd00190">
    <property type="entry name" value="Tryp_SPc"/>
    <property type="match status" value="1"/>
</dbReference>
<dbReference type="SUPFAM" id="SSF50494">
    <property type="entry name" value="Trypsin-like serine proteases"/>
    <property type="match status" value="1"/>
</dbReference>
<organism evidence="12 13">
    <name type="scientific">Hermetia illucens</name>
    <name type="common">Black soldier fly</name>
    <dbReference type="NCBI Taxonomy" id="343691"/>
    <lineage>
        <taxon>Eukaryota</taxon>
        <taxon>Metazoa</taxon>
        <taxon>Ecdysozoa</taxon>
        <taxon>Arthropoda</taxon>
        <taxon>Hexapoda</taxon>
        <taxon>Insecta</taxon>
        <taxon>Pterygota</taxon>
        <taxon>Neoptera</taxon>
        <taxon>Endopterygota</taxon>
        <taxon>Diptera</taxon>
        <taxon>Brachycera</taxon>
        <taxon>Stratiomyomorpha</taxon>
        <taxon>Stratiomyidae</taxon>
        <taxon>Hermetiinae</taxon>
        <taxon>Hermetia</taxon>
    </lineage>
</organism>
<dbReference type="OrthoDB" id="10051896at2759"/>
<keyword evidence="8" id="KW-1015">Disulfide bond</keyword>
<comment type="subcellular location">
    <subcellularLocation>
        <location evidence="1">Secreted</location>
    </subcellularLocation>
</comment>
<evidence type="ECO:0000256" key="8">
    <source>
        <dbReference type="ARBA" id="ARBA00023157"/>
    </source>
</evidence>
<keyword evidence="3" id="KW-0964">Secreted</keyword>
<dbReference type="InParanoid" id="A0A7R8UL33"/>
<accession>A0A7R8UL33</accession>
<dbReference type="PANTHER" id="PTHR24276">
    <property type="entry name" value="POLYSERASE-RELATED"/>
    <property type="match status" value="1"/>
</dbReference>
<evidence type="ECO:0000256" key="5">
    <source>
        <dbReference type="ARBA" id="ARBA00022801"/>
    </source>
</evidence>
<dbReference type="Gene3D" id="2.40.10.10">
    <property type="entry name" value="Trypsin-like serine proteases"/>
    <property type="match status" value="1"/>
</dbReference>
<dbReference type="InterPro" id="IPR050430">
    <property type="entry name" value="Peptidase_S1"/>
</dbReference>
<proteinExistence type="inferred from homology"/>
<gene>
    <name evidence="12" type="ORF">HERILL_LOCUS5570</name>
</gene>
<dbReference type="PROSITE" id="PS50240">
    <property type="entry name" value="TRYPSIN_DOM"/>
    <property type="match status" value="1"/>
</dbReference>
<dbReference type="GO" id="GO:0016485">
    <property type="term" value="P:protein processing"/>
    <property type="evidence" value="ECO:0007669"/>
    <property type="project" value="UniProtKB-ARBA"/>
</dbReference>